<dbReference type="Proteomes" id="UP000009374">
    <property type="component" value="Unassembled WGS sequence"/>
</dbReference>
<gene>
    <name evidence="2" type="ORF">UBAL3_24060009</name>
</gene>
<dbReference type="PANTHER" id="PTHR46401:SF2">
    <property type="entry name" value="GLYCOSYLTRANSFERASE WBBK-RELATED"/>
    <property type="match status" value="1"/>
</dbReference>
<dbReference type="AlphaFoldDB" id="C6HTM6"/>
<evidence type="ECO:0000313" key="2">
    <source>
        <dbReference type="EMBL" id="EES53991.1"/>
    </source>
</evidence>
<evidence type="ECO:0000256" key="1">
    <source>
        <dbReference type="ARBA" id="ARBA00022679"/>
    </source>
</evidence>
<evidence type="ECO:0000313" key="3">
    <source>
        <dbReference type="Proteomes" id="UP000009374"/>
    </source>
</evidence>
<dbReference type="SUPFAM" id="SSF53756">
    <property type="entry name" value="UDP-Glycosyltransferase/glycogen phosphorylase"/>
    <property type="match status" value="1"/>
</dbReference>
<organism evidence="2 3">
    <name type="scientific">Leptospirillum ferrodiazotrophum</name>
    <dbReference type="NCBI Taxonomy" id="412449"/>
    <lineage>
        <taxon>Bacteria</taxon>
        <taxon>Pseudomonadati</taxon>
        <taxon>Nitrospirota</taxon>
        <taxon>Nitrospiria</taxon>
        <taxon>Nitrospirales</taxon>
        <taxon>Nitrospiraceae</taxon>
        <taxon>Leptospirillum</taxon>
    </lineage>
</organism>
<accession>C6HTM6</accession>
<keyword evidence="1" id="KW-0808">Transferase</keyword>
<dbReference type="EMBL" id="GG693851">
    <property type="protein sequence ID" value="EES53991.1"/>
    <property type="molecule type" value="Genomic_DNA"/>
</dbReference>
<dbReference type="PANTHER" id="PTHR46401">
    <property type="entry name" value="GLYCOSYLTRANSFERASE WBBK-RELATED"/>
    <property type="match status" value="1"/>
</dbReference>
<reference evidence="2 3" key="1">
    <citation type="journal article" date="2009" name="Appl. Environ. Microbiol.">
        <title>Community genomic and proteomic analyses of chemoautotrophic iron-oxidizing "Leptospirillum rubarum" (Group II) and "Leptospirillum ferrodiazotrophum" (Group III) bacteria in acid mine drainage biofilms.</title>
        <authorList>
            <person name="Goltsman D.S."/>
            <person name="Denef V.J."/>
            <person name="Singer S.W."/>
            <person name="VerBerkmoes N.C."/>
            <person name="Lefsrud M."/>
            <person name="Mueller R.S."/>
            <person name="Dick G.J."/>
            <person name="Sun C.L."/>
            <person name="Wheeler K.E."/>
            <person name="Zemla A."/>
            <person name="Baker B.J."/>
            <person name="Hauser L."/>
            <person name="Land M."/>
            <person name="Shah M.B."/>
            <person name="Thelen M.P."/>
            <person name="Hettich R.L."/>
            <person name="Banfield J.F."/>
        </authorList>
    </citation>
    <scope>NUCLEOTIDE SEQUENCE [LARGE SCALE GENOMIC DNA]</scope>
</reference>
<name>C6HTM6_9BACT</name>
<dbReference type="Gene3D" id="3.40.50.2000">
    <property type="entry name" value="Glycogen Phosphorylase B"/>
    <property type="match status" value="1"/>
</dbReference>
<dbReference type="GO" id="GO:0016757">
    <property type="term" value="F:glycosyltransferase activity"/>
    <property type="evidence" value="ECO:0007669"/>
    <property type="project" value="TreeGrafter"/>
</dbReference>
<keyword evidence="3" id="KW-1185">Reference proteome</keyword>
<evidence type="ECO:0008006" key="4">
    <source>
        <dbReference type="Google" id="ProtNLM"/>
    </source>
</evidence>
<protein>
    <recommendedName>
        <fullName evidence="4">Glycosyl transferase family 1 domain-containing protein</fullName>
    </recommendedName>
</protein>
<sequence>MKRILLTTNPTSFLHQGGGEQEILLLAEALNSAGMIADIYGPSSNSVHSYHYAIHFSLIDGSERIIDSLSQAGMQLILWPNLWFINEPSPHQVTRLSSMLKRFNIVVFRSKTEENHFRRYFDLSDIKVIKIAPLISPRFIQKEISDIFPVSYGLNNYAIWPGIIEPQKNQLSAVLAFNLLKMNLVISGSVRDKDYFEKCKRAASDNIYFIPPIHFGSDIHLSALANSSLFIELPLDFPGNSALEAAQVGCRLLLSKSDWTEEMLGNRCIQVDPLNIDEIVSKVLDYSLESSKDIKINNTNLIDSIQPLIDYINKDDSSTE</sequence>
<proteinExistence type="predicted"/>